<evidence type="ECO:0000256" key="1">
    <source>
        <dbReference type="ARBA" id="ARBA00000900"/>
    </source>
</evidence>
<name>A0A267FK74_9PLAT</name>
<organism evidence="13 14">
    <name type="scientific">Macrostomum lignano</name>
    <dbReference type="NCBI Taxonomy" id="282301"/>
    <lineage>
        <taxon>Eukaryota</taxon>
        <taxon>Metazoa</taxon>
        <taxon>Spiralia</taxon>
        <taxon>Lophotrochozoa</taxon>
        <taxon>Platyhelminthes</taxon>
        <taxon>Rhabditophora</taxon>
        <taxon>Macrostomorpha</taxon>
        <taxon>Macrostomida</taxon>
        <taxon>Macrostomidae</taxon>
        <taxon>Macrostomum</taxon>
    </lineage>
</organism>
<comment type="pathway">
    <text evidence="2 10">Protein modification; protein ubiquitination.</text>
</comment>
<dbReference type="GO" id="GO:0071596">
    <property type="term" value="P:ubiquitin-dependent protein catabolic process via the N-end rule pathway"/>
    <property type="evidence" value="ECO:0007669"/>
    <property type="project" value="UniProtKB-UniRule"/>
</dbReference>
<evidence type="ECO:0000313" key="14">
    <source>
        <dbReference type="Proteomes" id="UP000215902"/>
    </source>
</evidence>
<dbReference type="Proteomes" id="UP000215902">
    <property type="component" value="Unassembled WGS sequence"/>
</dbReference>
<evidence type="ECO:0000256" key="7">
    <source>
        <dbReference type="ARBA" id="ARBA00022833"/>
    </source>
</evidence>
<evidence type="ECO:0000256" key="3">
    <source>
        <dbReference type="ARBA" id="ARBA00022679"/>
    </source>
</evidence>
<dbReference type="STRING" id="282301.A0A267FK74"/>
<keyword evidence="14" id="KW-1185">Reference proteome</keyword>
<dbReference type="EC" id="2.3.2.27" evidence="10"/>
<dbReference type="OrthoDB" id="15304at2759"/>
<evidence type="ECO:0000256" key="2">
    <source>
        <dbReference type="ARBA" id="ARBA00004906"/>
    </source>
</evidence>
<evidence type="ECO:0000256" key="4">
    <source>
        <dbReference type="ARBA" id="ARBA00022723"/>
    </source>
</evidence>
<dbReference type="Gene3D" id="2.10.110.30">
    <property type="match status" value="1"/>
</dbReference>
<evidence type="ECO:0000259" key="12">
    <source>
        <dbReference type="PROSITE" id="PS51157"/>
    </source>
</evidence>
<comment type="similarity">
    <text evidence="8 10">Belongs to the E3 ubiquitin-protein ligase UBR1-like family.</text>
</comment>
<dbReference type="GO" id="GO:0061630">
    <property type="term" value="F:ubiquitin protein ligase activity"/>
    <property type="evidence" value="ECO:0007669"/>
    <property type="project" value="UniProtKB-UniRule"/>
</dbReference>
<dbReference type="GO" id="GO:0005737">
    <property type="term" value="C:cytoplasm"/>
    <property type="evidence" value="ECO:0007669"/>
    <property type="project" value="TreeGrafter"/>
</dbReference>
<dbReference type="GO" id="GO:0008270">
    <property type="term" value="F:zinc ion binding"/>
    <property type="evidence" value="ECO:0007669"/>
    <property type="project" value="UniProtKB-UniRule"/>
</dbReference>
<keyword evidence="5 10" id="KW-0863">Zinc-finger</keyword>
<reference evidence="13 14" key="1">
    <citation type="submission" date="2017-06" db="EMBL/GenBank/DDBJ databases">
        <title>A platform for efficient transgenesis in Macrostomum lignano, a flatworm model organism for stem cell research.</title>
        <authorList>
            <person name="Berezikov E."/>
        </authorList>
    </citation>
    <scope>NUCLEOTIDE SEQUENCE [LARGE SCALE GENOMIC DNA]</scope>
    <source>
        <strain evidence="13">DV1</strain>
        <tissue evidence="13">Whole organism</tissue>
    </source>
</reference>
<feature type="domain" description="UBR-type" evidence="12">
    <location>
        <begin position="80"/>
        <end position="151"/>
    </location>
</feature>
<evidence type="ECO:0000313" key="13">
    <source>
        <dbReference type="EMBL" id="PAA74123.1"/>
    </source>
</evidence>
<feature type="region of interest" description="Disordered" evidence="11">
    <location>
        <begin position="1081"/>
        <end position="1102"/>
    </location>
</feature>
<dbReference type="UniPathway" id="UPA00143"/>
<dbReference type="Pfam" id="PF02207">
    <property type="entry name" value="zf-UBR"/>
    <property type="match status" value="1"/>
</dbReference>
<dbReference type="GO" id="GO:0016567">
    <property type="term" value="P:protein ubiquitination"/>
    <property type="evidence" value="ECO:0007669"/>
    <property type="project" value="UniProtKB-UniRule"/>
</dbReference>
<comment type="catalytic activity">
    <reaction evidence="1 10">
        <text>S-ubiquitinyl-[E2 ubiquitin-conjugating enzyme]-L-cysteine + [acceptor protein]-L-lysine = [E2 ubiquitin-conjugating enzyme]-L-cysteine + N(6)-ubiquitinyl-[acceptor protein]-L-lysine.</text>
        <dbReference type="EC" id="2.3.2.27"/>
    </reaction>
</comment>
<dbReference type="GO" id="GO:0000151">
    <property type="term" value="C:ubiquitin ligase complex"/>
    <property type="evidence" value="ECO:0007669"/>
    <property type="project" value="TreeGrafter"/>
</dbReference>
<dbReference type="Gene3D" id="3.30.40.10">
    <property type="entry name" value="Zinc/RING finger domain, C3HC4 (zinc finger)"/>
    <property type="match status" value="1"/>
</dbReference>
<dbReference type="InterPro" id="IPR039164">
    <property type="entry name" value="UBR1-like"/>
</dbReference>
<evidence type="ECO:0000256" key="10">
    <source>
        <dbReference type="RuleBase" id="RU366018"/>
    </source>
</evidence>
<keyword evidence="4 10" id="KW-0479">Metal-binding</keyword>
<dbReference type="CDD" id="cd19673">
    <property type="entry name" value="UBR-box_UBR3"/>
    <property type="match status" value="1"/>
</dbReference>
<comment type="function">
    <text evidence="10">Ubiquitin ligase protein which is a component of the N-end rule pathway. Recognizes and binds to proteins bearing specific N-terminal residues that are destabilizing according to the N-end rule, leading to their ubiquitination and subsequent degradation.</text>
</comment>
<accession>A0A267FK74</accession>
<proteinExistence type="inferred from homology"/>
<dbReference type="InterPro" id="IPR044046">
    <property type="entry name" value="E3_ligase_UBR-like_C"/>
</dbReference>
<dbReference type="EMBL" id="NIVC01000976">
    <property type="protein sequence ID" value="PAA74123.1"/>
    <property type="molecule type" value="Genomic_DNA"/>
</dbReference>
<dbReference type="FunFam" id="2.10.110.30:FF:000002">
    <property type="entry name" value="Putative e3 ubiquitin-protein ligase ubr3"/>
    <property type="match status" value="1"/>
</dbReference>
<evidence type="ECO:0000256" key="9">
    <source>
        <dbReference type="PROSITE-ProRule" id="PRU00508"/>
    </source>
</evidence>
<feature type="zinc finger region" description="UBR-type" evidence="9">
    <location>
        <begin position="80"/>
        <end position="151"/>
    </location>
</feature>
<dbReference type="InterPro" id="IPR003126">
    <property type="entry name" value="Znf_UBR"/>
</dbReference>
<protein>
    <recommendedName>
        <fullName evidence="10">E3 ubiquitin-protein ligase</fullName>
        <ecNumber evidence="10">2.3.2.27</ecNumber>
    </recommendedName>
</protein>
<evidence type="ECO:0000256" key="11">
    <source>
        <dbReference type="SAM" id="MobiDB-lite"/>
    </source>
</evidence>
<gene>
    <name evidence="13" type="ORF">BOX15_Mlig022542g1</name>
</gene>
<keyword evidence="7 10" id="KW-0862">Zinc</keyword>
<feature type="region of interest" description="Disordered" evidence="11">
    <location>
        <begin position="1542"/>
        <end position="1570"/>
    </location>
</feature>
<dbReference type="InterPro" id="IPR013083">
    <property type="entry name" value="Znf_RING/FYVE/PHD"/>
</dbReference>
<dbReference type="PANTHER" id="PTHR21497:SF39">
    <property type="entry name" value="E3 UBIQUITIN-PROTEIN LIGASE UBR3"/>
    <property type="match status" value="1"/>
</dbReference>
<evidence type="ECO:0000256" key="6">
    <source>
        <dbReference type="ARBA" id="ARBA00022786"/>
    </source>
</evidence>
<keyword evidence="3 10" id="KW-0808">Transferase</keyword>
<comment type="caution">
    <text evidence="13">The sequence shown here is derived from an EMBL/GenBank/DDBJ whole genome shotgun (WGS) entry which is preliminary data.</text>
</comment>
<dbReference type="SUPFAM" id="SSF57850">
    <property type="entry name" value="RING/U-box"/>
    <property type="match status" value="1"/>
</dbReference>
<dbReference type="PROSITE" id="PS51157">
    <property type="entry name" value="ZF_UBR"/>
    <property type="match status" value="1"/>
</dbReference>
<evidence type="ECO:0000256" key="8">
    <source>
        <dbReference type="ARBA" id="ARBA00046341"/>
    </source>
</evidence>
<evidence type="ECO:0000256" key="5">
    <source>
        <dbReference type="ARBA" id="ARBA00022771"/>
    </source>
</evidence>
<sequence length="1767" mass="191754">MALIDSATIGTFYDVAVNQPDSLTLEKILDKVLPLSLLEINADQGSNVSKSVEAILALLSAKHPSWESYSSSVRHFDNSVTCGLVWTKNYYAYRCRTCAISQCLSLCEDCFKAGNHEGHDFNLFRSSSGGACDCGDPDVMRPLGFCCKHGEQNAAKLPSAPSELVATARAVLPRLLLLLTLHMRRNHAVSADDCISGAGWLFDLLKQMTDLGAGIHRILCDALTDERLYSASLSAPAAHSCHRRIYADSELDSDFASCHDNYTDAIGQLMSVLPDDGSVQLGGQPIVEGLRHRSLLDELTFWMVKAKFPQPLISLLLAALPIRAFKAPFAAAFSDHYLRLVSVLCGSDNKPPGSGSSGSYQANLSYRVVHISVQLLSAASLCQLMCERHALLERVLIGLDFVLAASSSAGAALPASFAPASLDGPLLPALVENPIMMEHRYWPVVSDLVNMLVHKPVAMRLLGSESLLAHYTAMLGRLHLANSSTRAVAAALEFDNSRAYYSAFAADNEIAACTLWTLWAWAKPDPSLALAVLRSASAVVRSGCLDCGYRESRLSFHLPLHRLISAFFCALPDLATGGSGDASVGGVDISAVAAELISPVNSFMLPPLRALIGYCEISADLWLRNGLQMKGQAMTYVHSSFCCSLVDLDLHLVQLAIALLPDRAQTVRCLFRLLHLDELVSLRAAAGDNAFIGAGNADRAAGMAEWGLQLLAWLLCLCPASRLARDPAGQLEREVTVAVCVEDRTHSQLVDSLPERDSAHHEPGRQSAALQPVLALLTELCSASTASSTAATSAAVAASSSPADILAAPVYRPRPQVWLDGFDPLMTSLRCAHRRHFQASLDRCSRCCSAGEGGPRERRRDFQAWPPYRLPTVAERAELPEYLAGVTDILHTAALHSRLLALLYKFVHNQQPIRSGTLSLVVFLIELALVVPRRDAVTDSYTEDPETDLSFPSHDMRVNISHEVSVSCQPEPQQPVSLLSLLLAAHRQLSDGANPTLSELADCRVTDRRRVGEGRDFLRRVIGLACPAGSENHDRLRLLLGVGSQDRSAPDHASVSVDDRRSAVEERKRKLMERMMAQQRAFAASLQPPADQSDGSKAATAVSVAAADPSSAMETSEADAGDCTECCICQKGRPDSANSGGGSGPQSPFALLAHAQPSSVLAHRTCRTAARRRLSAMLEASHWSEALTELRWGIVVTSCGHSVHTDCVLPYIRGLDQQARLFPCPLCRQTFNLVLPVCPGVAWEGPPSPQAPLLRDLAAAEADILAKPVQTASGQLLSLAQLWSPAPPPTTDHERWSFWAGILLTNLRLELCLLDIRDDRLHARYLARCCTGRLLRFLMRKAAYELYRRESSGFLTGFLDHFMTGCVSAAPFADGAEQDSGDRAAAFQPLLLQDPGKMLVLLVLTAVCKKQQWFAALAAAYNLAYVQALLAELVSATRQERLLWQHQAGAEDPQLAEHVRVMLKHAEPLLRQMASSRQPQLSGPPPTVRSLADLSACLESRLAPLLRLAALLLGHVTQPPPPPPPSPSAAFSELSHRLGLCQQQQQQAESSAASSAGESAPPQPPSSCSGCSPARLFTPLDSAGLDRLAAAWLAAVSLPQCRPIACLTDRLALPSELQPPRLIPLPLAYDAVFSANRSRACRHCDQRPAHPAVCLVCGEFLCFNSPCCQARHGEDTVGECHRHSVLCGAGHCPVLVVDSSFVWVFTHGLALRWGSLYVDEFGEEDEELRRGKPLYLSEQRYQALEWQWLLHNYYSSASRLEWLSHSL</sequence>
<dbReference type="PANTHER" id="PTHR21497">
    <property type="entry name" value="UBIQUITIN LIGASE E3 ALPHA-RELATED"/>
    <property type="match status" value="1"/>
</dbReference>
<feature type="region of interest" description="Disordered" evidence="11">
    <location>
        <begin position="1044"/>
        <end position="1065"/>
    </location>
</feature>
<dbReference type="Pfam" id="PF18995">
    <property type="entry name" value="PRT6_C"/>
    <property type="match status" value="1"/>
</dbReference>
<dbReference type="SMART" id="SM00396">
    <property type="entry name" value="ZnF_UBR1"/>
    <property type="match status" value="1"/>
</dbReference>
<keyword evidence="6 10" id="KW-0833">Ubl conjugation pathway</keyword>